<proteinExistence type="inferred from homology"/>
<dbReference type="EMBL" id="PNBA02000001">
    <property type="protein sequence ID" value="KAG6436750.1"/>
    <property type="molecule type" value="Genomic_DNA"/>
</dbReference>
<gene>
    <name evidence="6" type="ORF">SASPL_101652</name>
</gene>
<dbReference type="SUPFAM" id="SSF49764">
    <property type="entry name" value="HSP20-like chaperones"/>
    <property type="match status" value="1"/>
</dbReference>
<reference evidence="6" key="2">
    <citation type="submission" date="2020-08" db="EMBL/GenBank/DDBJ databases">
        <title>Plant Genome Project.</title>
        <authorList>
            <person name="Zhang R.-G."/>
        </authorList>
    </citation>
    <scope>NUCLEOTIDE SEQUENCE</scope>
    <source>
        <strain evidence="6">Huo1</strain>
        <tissue evidence="6">Leaf</tissue>
    </source>
</reference>
<accession>A0A8X8YS44</accession>
<dbReference type="Pfam" id="PF00011">
    <property type="entry name" value="HSP20"/>
    <property type="match status" value="1"/>
</dbReference>
<sequence length="146" mass="15284">MGPLRGLPSLHQLPSSARETTAEANARVDWKETPEAHLFKVDVPKLKKKEVKVEVEDGGILQISGKFVRRFRLPENATGGIADGGGGISTGGRNVKTTLAAVRTIARNSVVSVTPPRRQNGGGGVNRGVDGILGISLLGISVGQGR</sequence>
<dbReference type="InterPro" id="IPR031107">
    <property type="entry name" value="Small_HSP"/>
</dbReference>
<dbReference type="Gene3D" id="2.60.40.790">
    <property type="match status" value="1"/>
</dbReference>
<evidence type="ECO:0000256" key="2">
    <source>
        <dbReference type="PROSITE-ProRule" id="PRU00285"/>
    </source>
</evidence>
<evidence type="ECO:0000313" key="6">
    <source>
        <dbReference type="EMBL" id="KAG6436750.1"/>
    </source>
</evidence>
<dbReference type="InterPro" id="IPR008978">
    <property type="entry name" value="HSP20-like_chaperone"/>
</dbReference>
<evidence type="ECO:0000259" key="5">
    <source>
        <dbReference type="PROSITE" id="PS01031"/>
    </source>
</evidence>
<dbReference type="AlphaFoldDB" id="A0A8X8YS44"/>
<protein>
    <recommendedName>
        <fullName evidence="5">SHSP domain-containing protein</fullName>
    </recommendedName>
</protein>
<dbReference type="PROSITE" id="PS01031">
    <property type="entry name" value="SHSP"/>
    <property type="match status" value="1"/>
</dbReference>
<keyword evidence="1" id="KW-0346">Stress response</keyword>
<dbReference type="InterPro" id="IPR002068">
    <property type="entry name" value="A-crystallin/Hsp20_dom"/>
</dbReference>
<feature type="region of interest" description="Disordered" evidence="4">
    <location>
        <begin position="1"/>
        <end position="29"/>
    </location>
</feature>
<evidence type="ECO:0000313" key="7">
    <source>
        <dbReference type="Proteomes" id="UP000298416"/>
    </source>
</evidence>
<evidence type="ECO:0000256" key="1">
    <source>
        <dbReference type="ARBA" id="ARBA00023016"/>
    </source>
</evidence>
<feature type="compositionally biased region" description="Polar residues" evidence="4">
    <location>
        <begin position="12"/>
        <end position="23"/>
    </location>
</feature>
<organism evidence="6">
    <name type="scientific">Salvia splendens</name>
    <name type="common">Scarlet sage</name>
    <dbReference type="NCBI Taxonomy" id="180675"/>
    <lineage>
        <taxon>Eukaryota</taxon>
        <taxon>Viridiplantae</taxon>
        <taxon>Streptophyta</taxon>
        <taxon>Embryophyta</taxon>
        <taxon>Tracheophyta</taxon>
        <taxon>Spermatophyta</taxon>
        <taxon>Magnoliopsida</taxon>
        <taxon>eudicotyledons</taxon>
        <taxon>Gunneridae</taxon>
        <taxon>Pentapetalae</taxon>
        <taxon>asterids</taxon>
        <taxon>lamiids</taxon>
        <taxon>Lamiales</taxon>
        <taxon>Lamiaceae</taxon>
        <taxon>Nepetoideae</taxon>
        <taxon>Mentheae</taxon>
        <taxon>Salviinae</taxon>
        <taxon>Salvia</taxon>
        <taxon>Salvia subgen. Calosphace</taxon>
        <taxon>core Calosphace</taxon>
    </lineage>
</organism>
<keyword evidence="7" id="KW-1185">Reference proteome</keyword>
<comment type="caution">
    <text evidence="6">The sequence shown here is derived from an EMBL/GenBank/DDBJ whole genome shotgun (WGS) entry which is preliminary data.</text>
</comment>
<dbReference type="PANTHER" id="PTHR11527">
    <property type="entry name" value="HEAT-SHOCK PROTEIN 20 FAMILY MEMBER"/>
    <property type="match status" value="1"/>
</dbReference>
<dbReference type="OrthoDB" id="5511210at2759"/>
<evidence type="ECO:0000256" key="4">
    <source>
        <dbReference type="SAM" id="MobiDB-lite"/>
    </source>
</evidence>
<reference evidence="6" key="1">
    <citation type="submission" date="2018-01" db="EMBL/GenBank/DDBJ databases">
        <authorList>
            <person name="Mao J.F."/>
        </authorList>
    </citation>
    <scope>NUCLEOTIDE SEQUENCE</scope>
    <source>
        <strain evidence="6">Huo1</strain>
        <tissue evidence="6">Leaf</tissue>
    </source>
</reference>
<feature type="domain" description="SHSP" evidence="5">
    <location>
        <begin position="19"/>
        <end position="136"/>
    </location>
</feature>
<comment type="similarity">
    <text evidence="2 3">Belongs to the small heat shock protein (HSP20) family.</text>
</comment>
<evidence type="ECO:0000256" key="3">
    <source>
        <dbReference type="RuleBase" id="RU003616"/>
    </source>
</evidence>
<dbReference type="Proteomes" id="UP000298416">
    <property type="component" value="Unassembled WGS sequence"/>
</dbReference>
<name>A0A8X8YS44_SALSN</name>